<name>A0ABR3JGR4_9AGAR</name>
<reference evidence="2" key="1">
    <citation type="submission" date="2024-06" db="EMBL/GenBank/DDBJ databases">
        <title>Multi-omics analyses provide insights into the biosynthesis of the anticancer antibiotic pleurotin in Hohenbuehelia grisea.</title>
        <authorList>
            <person name="Weaver J.A."/>
            <person name="Alberti F."/>
        </authorList>
    </citation>
    <scope>NUCLEOTIDE SEQUENCE [LARGE SCALE GENOMIC DNA]</scope>
    <source>
        <strain evidence="2">T-177</strain>
    </source>
</reference>
<comment type="caution">
    <text evidence="1">The sequence shown here is derived from an EMBL/GenBank/DDBJ whole genome shotgun (WGS) entry which is preliminary data.</text>
</comment>
<protein>
    <submittedName>
        <fullName evidence="1">Uncharacterized protein</fullName>
    </submittedName>
</protein>
<organism evidence="1 2">
    <name type="scientific">Hohenbuehelia grisea</name>
    <dbReference type="NCBI Taxonomy" id="104357"/>
    <lineage>
        <taxon>Eukaryota</taxon>
        <taxon>Fungi</taxon>
        <taxon>Dikarya</taxon>
        <taxon>Basidiomycota</taxon>
        <taxon>Agaricomycotina</taxon>
        <taxon>Agaricomycetes</taxon>
        <taxon>Agaricomycetidae</taxon>
        <taxon>Agaricales</taxon>
        <taxon>Pleurotineae</taxon>
        <taxon>Pleurotaceae</taxon>
        <taxon>Hohenbuehelia</taxon>
    </lineage>
</organism>
<proteinExistence type="predicted"/>
<dbReference type="EMBL" id="JASNQZ010000007">
    <property type="protein sequence ID" value="KAL0954386.1"/>
    <property type="molecule type" value="Genomic_DNA"/>
</dbReference>
<accession>A0ABR3JGR4</accession>
<gene>
    <name evidence="1" type="ORF">HGRIS_003371</name>
</gene>
<sequence length="668" mass="75940">MPPKKHHRDKPKVSSALSDVASCMTLEEDEMTRCSLPATHGDTRTGRRCQAHHGQYRLLTARYKEASREVDKIMNGLEVPVEAQIAKYKEFDKAWAKARRLREYLEAIRVEKQGREIHHRRFFLKVDDGHKMRLKVLAKQMAAALEALGSVESRAFELHLIAHPEQRDWVRNAEPGIPLPSNDEIQQMLEPKPQDVSPDADATITEDDDVISLKIHAQKYRLLKFFMPFWDRNSFDQLYTPVGSASNFPNRYQDIMFHAFTQYARRIVFYDPGLFIKAIGKISLKDMVMDPEFTMEDASNFAILCLRYKGIGLLWFKDAIIEAIEILSAANPQRNTANVGSIDSRVPLLGGWIYNRSHRKVMSNEGWWHLITGIGAEADIENRFMRLCNNFDDLHAFLSFGSLGIIPPPSFCTEQDPETKQSPEFRKHLSLLTVAIADMVSPHQKYDGNAMRYTKPAKKAGCVSWAQIESRAHIFGAVRLEPDAFTARFLDELRQRPDLFQVIIRAESSPGREIESFGMPDGEAMSQSRMRNFEAPVPPPQYLPKGTGPWNIGRSAVDVLYGTDIKQLGYLTQLERPGSAGWFFHFKKFQVKYLLILDAVPGRNVLHLACQVSWAALRAGGYAEGEYSARAYAVASDKLFHEQAHKRLGWMPKEYGGWTATSMAKSDS</sequence>
<evidence type="ECO:0000313" key="1">
    <source>
        <dbReference type="EMBL" id="KAL0954386.1"/>
    </source>
</evidence>
<evidence type="ECO:0000313" key="2">
    <source>
        <dbReference type="Proteomes" id="UP001556367"/>
    </source>
</evidence>
<dbReference type="Proteomes" id="UP001556367">
    <property type="component" value="Unassembled WGS sequence"/>
</dbReference>
<keyword evidence="2" id="KW-1185">Reference proteome</keyword>